<dbReference type="GO" id="GO:0016301">
    <property type="term" value="F:kinase activity"/>
    <property type="evidence" value="ECO:0007669"/>
    <property type="project" value="UniProtKB-KW"/>
</dbReference>
<dbReference type="PATRIC" id="fig|584657.3.peg.4385"/>
<evidence type="ECO:0000313" key="2">
    <source>
        <dbReference type="Proteomes" id="UP000019494"/>
    </source>
</evidence>
<dbReference type="AlphaFoldDB" id="W9GBY6"/>
<organism evidence="1 2">
    <name type="scientific">Intrasporangium chromatireducens Q5-1</name>
    <dbReference type="NCBI Taxonomy" id="584657"/>
    <lineage>
        <taxon>Bacteria</taxon>
        <taxon>Bacillati</taxon>
        <taxon>Actinomycetota</taxon>
        <taxon>Actinomycetes</taxon>
        <taxon>Micrococcales</taxon>
        <taxon>Intrasporangiaceae</taxon>
        <taxon>Intrasporangium</taxon>
    </lineage>
</organism>
<accession>W9GBY6</accession>
<keyword evidence="2" id="KW-1185">Reference proteome</keyword>
<feature type="non-terminal residue" evidence="1">
    <location>
        <position position="1"/>
    </location>
</feature>
<gene>
    <name evidence="1" type="ORF">N864_19170</name>
</gene>
<dbReference type="Proteomes" id="UP000019494">
    <property type="component" value="Unassembled WGS sequence"/>
</dbReference>
<comment type="caution">
    <text evidence="1">The sequence shown here is derived from an EMBL/GenBank/DDBJ whole genome shotgun (WGS) entry which is preliminary data.</text>
</comment>
<evidence type="ECO:0000313" key="1">
    <source>
        <dbReference type="EMBL" id="EWT03726.1"/>
    </source>
</evidence>
<keyword evidence="1" id="KW-0418">Kinase</keyword>
<sequence length="133" mass="13606">PAAVQAHRRPQPPLEHGAAAVAAGVTAMLDVSDGLLRDGGRIARASGVILDLDPTALDDDIDRLTPTLDAAAARACVLAGGEEHSLLATFPAGCVPSGWRIIGVVRGIAPGEGPDILVGGLHESLTGWDHFRP</sequence>
<dbReference type="Gene3D" id="3.90.650.10">
    <property type="entry name" value="PurM-like C-terminal domain"/>
    <property type="match status" value="1"/>
</dbReference>
<name>W9GBY6_9MICO</name>
<dbReference type="EMBL" id="AWQS01000512">
    <property type="protein sequence ID" value="EWT03726.1"/>
    <property type="molecule type" value="Genomic_DNA"/>
</dbReference>
<reference evidence="2" key="1">
    <citation type="submission" date="2013-08" db="EMBL/GenBank/DDBJ databases">
        <title>Intrasporangium oryzae NRRL B-24470.</title>
        <authorList>
            <person name="Liu H."/>
            <person name="Wang G."/>
        </authorList>
    </citation>
    <scope>NUCLEOTIDE SEQUENCE [LARGE SCALE GENOMIC DNA]</scope>
    <source>
        <strain evidence="2">Q5-1</strain>
    </source>
</reference>
<protein>
    <submittedName>
        <fullName evidence="1">Thiamine-monophosphate kinase</fullName>
    </submittedName>
</protein>
<keyword evidence="1" id="KW-0808">Transferase</keyword>
<dbReference type="InterPro" id="IPR036676">
    <property type="entry name" value="PurM-like_C_sf"/>
</dbReference>
<dbReference type="SUPFAM" id="SSF56042">
    <property type="entry name" value="PurM C-terminal domain-like"/>
    <property type="match status" value="1"/>
</dbReference>
<proteinExistence type="predicted"/>